<evidence type="ECO:0000313" key="2">
    <source>
        <dbReference type="Proteomes" id="UP000183039"/>
    </source>
</evidence>
<dbReference type="Proteomes" id="UP000183039">
    <property type="component" value="Unassembled WGS sequence"/>
</dbReference>
<protein>
    <submittedName>
        <fullName evidence="1">Uncharacterized protein</fullName>
    </submittedName>
</protein>
<dbReference type="EMBL" id="JXLC01000020">
    <property type="protein sequence ID" value="OJG90155.1"/>
    <property type="molecule type" value="Genomic_DNA"/>
</dbReference>
<name>A0AA91G984_9ENTE</name>
<evidence type="ECO:0000313" key="1">
    <source>
        <dbReference type="EMBL" id="OJG90155.1"/>
    </source>
</evidence>
<accession>A0AA91G984</accession>
<reference evidence="1 2" key="1">
    <citation type="submission" date="2014-12" db="EMBL/GenBank/DDBJ databases">
        <title>Draft genome sequences of 29 type strains of Enterococci.</title>
        <authorList>
            <person name="Zhong Z."/>
            <person name="Sun Z."/>
            <person name="Liu W."/>
            <person name="Zhang W."/>
            <person name="Zhang H."/>
        </authorList>
    </citation>
    <scope>NUCLEOTIDE SEQUENCE [LARGE SCALE GENOMIC DNA]</scope>
    <source>
        <strain evidence="1 2">DSM 22801</strain>
    </source>
</reference>
<proteinExistence type="predicted"/>
<dbReference type="AlphaFoldDB" id="A0AA91G984"/>
<gene>
    <name evidence="1" type="ORF">RV15_GL001419</name>
</gene>
<organism evidence="1 2">
    <name type="scientific">Enterococcus silesiacus</name>
    <dbReference type="NCBI Taxonomy" id="332949"/>
    <lineage>
        <taxon>Bacteria</taxon>
        <taxon>Bacillati</taxon>
        <taxon>Bacillota</taxon>
        <taxon>Bacilli</taxon>
        <taxon>Lactobacillales</taxon>
        <taxon>Enterococcaceae</taxon>
        <taxon>Enterococcus</taxon>
    </lineage>
</organism>
<comment type="caution">
    <text evidence="1">The sequence shown here is derived from an EMBL/GenBank/DDBJ whole genome shotgun (WGS) entry which is preliminary data.</text>
</comment>
<sequence length="37" mass="4489">MNELKNLKQVGVRTAVNQLVDRYIRERNQLLYEFSSY</sequence>